<comment type="caution">
    <text evidence="4">The sequence shown here is derived from an EMBL/GenBank/DDBJ whole genome shotgun (WGS) entry which is preliminary data.</text>
</comment>
<dbReference type="AlphaFoldDB" id="A0A6N4RDF7"/>
<organism evidence="4 5">
    <name type="scientific">Blastochloris viridis</name>
    <name type="common">Rhodopseudomonas viridis</name>
    <dbReference type="NCBI Taxonomy" id="1079"/>
    <lineage>
        <taxon>Bacteria</taxon>
        <taxon>Pseudomonadati</taxon>
        <taxon>Pseudomonadota</taxon>
        <taxon>Alphaproteobacteria</taxon>
        <taxon>Hyphomicrobiales</taxon>
        <taxon>Blastochloridaceae</taxon>
        <taxon>Blastochloris</taxon>
    </lineage>
</organism>
<feature type="domain" description="LysM" evidence="3">
    <location>
        <begin position="234"/>
        <end position="286"/>
    </location>
</feature>
<dbReference type="InterPro" id="IPR036779">
    <property type="entry name" value="LysM_dom_sf"/>
</dbReference>
<evidence type="ECO:0000313" key="5">
    <source>
        <dbReference type="Proteomes" id="UP000320948"/>
    </source>
</evidence>
<sequence length="306" mass="33560">MKAHSRLFSALVPIYLPMAAALLCVPSAAHAGQVGWMDRLFTFREEQKPLVTPRSNVRAKQVVQPYYPNDEHVSWSNFYTRTDLETQDYLSSSASKVMRPRAQEQAARTPAQAQGGWPAIAEQAMENAQDESNSQPSNIAIGEPGEGWGMQSGSSNVGRATRIGPAVEDWRGEGRNQLASRPGDYDYRGTAPVDTTGGDIQISDADSQGGGTVTFSSSSDDPRYVEHNAKGQVTKYSVQKGDTLSSISDQPAIYGTWKMWPMIYSANRRAIGGSPNNIKLKQRLDIPRDYTEQQAKDAERRAGSAR</sequence>
<evidence type="ECO:0000256" key="1">
    <source>
        <dbReference type="SAM" id="MobiDB-lite"/>
    </source>
</evidence>
<evidence type="ECO:0000313" key="4">
    <source>
        <dbReference type="EMBL" id="TKW62022.1"/>
    </source>
</evidence>
<feature type="compositionally biased region" description="Basic and acidic residues" evidence="1">
    <location>
        <begin position="282"/>
        <end position="306"/>
    </location>
</feature>
<proteinExistence type="predicted"/>
<name>A0A6N4RDF7_BLAVI</name>
<feature type="chain" id="PRO_5027088220" description="LysM domain-containing protein" evidence="2">
    <location>
        <begin position="32"/>
        <end position="306"/>
    </location>
</feature>
<feature type="region of interest" description="Disordered" evidence="1">
    <location>
        <begin position="126"/>
        <end position="224"/>
    </location>
</feature>
<feature type="region of interest" description="Disordered" evidence="1">
    <location>
        <begin position="270"/>
        <end position="306"/>
    </location>
</feature>
<gene>
    <name evidence="4" type="ORF">DI628_05220</name>
</gene>
<dbReference type="Proteomes" id="UP000320948">
    <property type="component" value="Unassembled WGS sequence"/>
</dbReference>
<evidence type="ECO:0000256" key="2">
    <source>
        <dbReference type="SAM" id="SignalP"/>
    </source>
</evidence>
<dbReference type="PROSITE" id="PS51782">
    <property type="entry name" value="LYSM"/>
    <property type="match status" value="1"/>
</dbReference>
<dbReference type="InterPro" id="IPR018392">
    <property type="entry name" value="LysM"/>
</dbReference>
<protein>
    <recommendedName>
        <fullName evidence="3">LysM domain-containing protein</fullName>
    </recommendedName>
</protein>
<evidence type="ECO:0000259" key="3">
    <source>
        <dbReference type="PROSITE" id="PS51782"/>
    </source>
</evidence>
<dbReference type="Gene3D" id="3.10.350.10">
    <property type="entry name" value="LysM domain"/>
    <property type="match status" value="1"/>
</dbReference>
<dbReference type="CDD" id="cd00118">
    <property type="entry name" value="LysM"/>
    <property type="match status" value="1"/>
</dbReference>
<dbReference type="SMART" id="SM00257">
    <property type="entry name" value="LysM"/>
    <property type="match status" value="1"/>
</dbReference>
<dbReference type="EMBL" id="VAFM01000001">
    <property type="protein sequence ID" value="TKW62022.1"/>
    <property type="molecule type" value="Genomic_DNA"/>
</dbReference>
<accession>A0A6N4RDF7</accession>
<feature type="signal peptide" evidence="2">
    <location>
        <begin position="1"/>
        <end position="31"/>
    </location>
</feature>
<reference evidence="4 5" key="1">
    <citation type="journal article" date="2017" name="Nat. Commun.">
        <title>In situ click chemistry generation of cyclooxygenase-2 inhibitors.</title>
        <authorList>
            <person name="Bhardwaj A."/>
            <person name="Kaur J."/>
            <person name="Wuest M."/>
            <person name="Wuest F."/>
        </authorList>
    </citation>
    <scope>NUCLEOTIDE SEQUENCE [LARGE SCALE GENOMIC DNA]</scope>
    <source>
        <strain evidence="4">S2_018_000_R2_106</strain>
    </source>
</reference>
<keyword evidence="2" id="KW-0732">Signal</keyword>